<gene>
    <name evidence="1" type="ORF">RPERSI_LOCUS27035</name>
</gene>
<evidence type="ECO:0000313" key="2">
    <source>
        <dbReference type="Proteomes" id="UP000789920"/>
    </source>
</evidence>
<comment type="caution">
    <text evidence="1">The sequence shown here is derived from an EMBL/GenBank/DDBJ whole genome shotgun (WGS) entry which is preliminary data.</text>
</comment>
<organism evidence="1 2">
    <name type="scientific">Racocetra persica</name>
    <dbReference type="NCBI Taxonomy" id="160502"/>
    <lineage>
        <taxon>Eukaryota</taxon>
        <taxon>Fungi</taxon>
        <taxon>Fungi incertae sedis</taxon>
        <taxon>Mucoromycota</taxon>
        <taxon>Glomeromycotina</taxon>
        <taxon>Glomeromycetes</taxon>
        <taxon>Diversisporales</taxon>
        <taxon>Gigasporaceae</taxon>
        <taxon>Racocetra</taxon>
    </lineage>
</organism>
<keyword evidence="2" id="KW-1185">Reference proteome</keyword>
<dbReference type="Proteomes" id="UP000789920">
    <property type="component" value="Unassembled WGS sequence"/>
</dbReference>
<evidence type="ECO:0000313" key="1">
    <source>
        <dbReference type="EMBL" id="CAG8827664.1"/>
    </source>
</evidence>
<dbReference type="EMBL" id="CAJVQC010094209">
    <property type="protein sequence ID" value="CAG8827664.1"/>
    <property type="molecule type" value="Genomic_DNA"/>
</dbReference>
<reference evidence="1" key="1">
    <citation type="submission" date="2021-06" db="EMBL/GenBank/DDBJ databases">
        <authorList>
            <person name="Kallberg Y."/>
            <person name="Tangrot J."/>
            <person name="Rosling A."/>
        </authorList>
    </citation>
    <scope>NUCLEOTIDE SEQUENCE</scope>
    <source>
        <strain evidence="1">MA461A</strain>
    </source>
</reference>
<accession>A0ACA9S6L0</accession>
<proteinExistence type="predicted"/>
<feature type="non-terminal residue" evidence="1">
    <location>
        <position position="1"/>
    </location>
</feature>
<name>A0ACA9S6L0_9GLOM</name>
<protein>
    <submittedName>
        <fullName evidence="1">14994_t:CDS:1</fullName>
    </submittedName>
</protein>
<sequence length="247" mass="29122">CIFNEHDIVMCRKFLKDEQKTCEISSNTGENIVYDTANYRLIMVINYSDWMYQERFRTDMDINEKIKLGNTFGQYDSGYPVFISDGNIDIAYHPDLTQVSSIQAFSQLVNILIVVIKNIKKQNNIRIKEEKINEYLMFAIIEKATQPFIQQSIQQPILFPQQPIFPPIVPISPQKPIFIPEEFNDKNIFNSIKEEITNSIKTNNELKNFIDNSILKQDNKNELHNLRKQKLYEKIFNEIEREEKISD</sequence>